<organism evidence="1 2">
    <name type="scientific">SAR324 cluster bacterium</name>
    <dbReference type="NCBI Taxonomy" id="2024889"/>
    <lineage>
        <taxon>Bacteria</taxon>
        <taxon>Deltaproteobacteria</taxon>
        <taxon>SAR324 cluster</taxon>
    </lineage>
</organism>
<evidence type="ECO:0000313" key="1">
    <source>
        <dbReference type="EMBL" id="MAH64654.1"/>
    </source>
</evidence>
<evidence type="ECO:0000313" key="2">
    <source>
        <dbReference type="Proteomes" id="UP000226525"/>
    </source>
</evidence>
<dbReference type="Proteomes" id="UP000226525">
    <property type="component" value="Unassembled WGS sequence"/>
</dbReference>
<dbReference type="EMBL" id="NZEX01000178">
    <property type="protein sequence ID" value="MAH64654.1"/>
    <property type="molecule type" value="Genomic_DNA"/>
</dbReference>
<proteinExistence type="predicted"/>
<sequence>MSSSEWLPDWLKGEKQIEDWDVDEMVRTLLIGSEVEWTLEAGKRGFDENWAKRTWKLYRDEKSVGCWHQQKHSG</sequence>
<accession>A0A2D6YNB5</accession>
<protein>
    <submittedName>
        <fullName evidence="1">Uncharacterized protein</fullName>
    </submittedName>
</protein>
<name>A0A2D6YNB5_9DELT</name>
<reference evidence="2" key="1">
    <citation type="submission" date="2017-09" db="EMBL/GenBank/DDBJ databases">
        <title>The Reconstruction of 2,631 Draft Metagenome-Assembled Genomes from the Global Oceans.</title>
        <authorList>
            <person name="Tully B.J."/>
            <person name="Graham E.D."/>
            <person name="Heidelberg J.F."/>
        </authorList>
    </citation>
    <scope>NUCLEOTIDE SEQUENCE [LARGE SCALE GENOMIC DNA]</scope>
</reference>
<comment type="caution">
    <text evidence="1">The sequence shown here is derived from an EMBL/GenBank/DDBJ whole genome shotgun (WGS) entry which is preliminary data.</text>
</comment>
<gene>
    <name evidence="1" type="ORF">CMN54_14675</name>
</gene>
<dbReference type="AlphaFoldDB" id="A0A2D6YNB5"/>